<dbReference type="Proteomes" id="UP000009168">
    <property type="component" value="Unassembled WGS sequence"/>
</dbReference>
<dbReference type="GeneID" id="7830943"/>
<evidence type="ECO:0000313" key="1">
    <source>
        <dbReference type="EMBL" id="EAS04099.1"/>
    </source>
</evidence>
<protein>
    <submittedName>
        <fullName evidence="1">Uncharacterized protein</fullName>
    </submittedName>
</protein>
<keyword evidence="2" id="KW-1185">Reference proteome</keyword>
<name>Q248E6_TETTS</name>
<sequence>MINQKKNSILTRLLNLEPQNFERQNSFVRNIENQNDKNNELDETQEQTTNQIQDQCNCKATLKRNIFANTIINKNAHKLVKIGQNGEQNLNILQNEPIDDVMITDLERQIYEQLDQLGIRLADPLELQNNYYQRVRSGLLSQDEIQSERFLTPKICHSQQDIETRASSQPLFSSDENIESSKSADLKFNESKIYLKRSSFKRPIILQQYSKSNTSEQSY</sequence>
<organism evidence="1 2">
    <name type="scientific">Tetrahymena thermophila (strain SB210)</name>
    <dbReference type="NCBI Taxonomy" id="312017"/>
    <lineage>
        <taxon>Eukaryota</taxon>
        <taxon>Sar</taxon>
        <taxon>Alveolata</taxon>
        <taxon>Ciliophora</taxon>
        <taxon>Intramacronucleata</taxon>
        <taxon>Oligohymenophorea</taxon>
        <taxon>Hymenostomatida</taxon>
        <taxon>Tetrahymenina</taxon>
        <taxon>Tetrahymenidae</taxon>
        <taxon>Tetrahymena</taxon>
    </lineage>
</organism>
<dbReference type="EMBL" id="GG662455">
    <property type="protein sequence ID" value="EAS04099.1"/>
    <property type="molecule type" value="Genomic_DNA"/>
</dbReference>
<dbReference type="HOGENOM" id="CLU_1263806_0_0_1"/>
<dbReference type="KEGG" id="tet:TTHERM_00532210"/>
<dbReference type="InParanoid" id="Q248E6"/>
<proteinExistence type="predicted"/>
<dbReference type="AlphaFoldDB" id="Q248E6"/>
<evidence type="ECO:0000313" key="2">
    <source>
        <dbReference type="Proteomes" id="UP000009168"/>
    </source>
</evidence>
<dbReference type="RefSeq" id="XP_001024344.1">
    <property type="nucleotide sequence ID" value="XM_001024344.1"/>
</dbReference>
<accession>Q248E6</accession>
<reference evidence="2" key="1">
    <citation type="journal article" date="2006" name="PLoS Biol.">
        <title>Macronuclear genome sequence of the ciliate Tetrahymena thermophila, a model eukaryote.</title>
        <authorList>
            <person name="Eisen J.A."/>
            <person name="Coyne R.S."/>
            <person name="Wu M."/>
            <person name="Wu D."/>
            <person name="Thiagarajan M."/>
            <person name="Wortman J.R."/>
            <person name="Badger J.H."/>
            <person name="Ren Q."/>
            <person name="Amedeo P."/>
            <person name="Jones K.M."/>
            <person name="Tallon L.J."/>
            <person name="Delcher A.L."/>
            <person name="Salzberg S.L."/>
            <person name="Silva J.C."/>
            <person name="Haas B.J."/>
            <person name="Majoros W.H."/>
            <person name="Farzad M."/>
            <person name="Carlton J.M."/>
            <person name="Smith R.K. Jr."/>
            <person name="Garg J."/>
            <person name="Pearlman R.E."/>
            <person name="Karrer K.M."/>
            <person name="Sun L."/>
            <person name="Manning G."/>
            <person name="Elde N.C."/>
            <person name="Turkewitz A.P."/>
            <person name="Asai D.J."/>
            <person name="Wilkes D.E."/>
            <person name="Wang Y."/>
            <person name="Cai H."/>
            <person name="Collins K."/>
            <person name="Stewart B.A."/>
            <person name="Lee S.R."/>
            <person name="Wilamowska K."/>
            <person name="Weinberg Z."/>
            <person name="Ruzzo W.L."/>
            <person name="Wloga D."/>
            <person name="Gaertig J."/>
            <person name="Frankel J."/>
            <person name="Tsao C.-C."/>
            <person name="Gorovsky M.A."/>
            <person name="Keeling P.J."/>
            <person name="Waller R.F."/>
            <person name="Patron N.J."/>
            <person name="Cherry J.M."/>
            <person name="Stover N.A."/>
            <person name="Krieger C.J."/>
            <person name="del Toro C."/>
            <person name="Ryder H.F."/>
            <person name="Williamson S.C."/>
            <person name="Barbeau R.A."/>
            <person name="Hamilton E.P."/>
            <person name="Orias E."/>
        </authorList>
    </citation>
    <scope>NUCLEOTIDE SEQUENCE [LARGE SCALE GENOMIC DNA]</scope>
    <source>
        <strain evidence="2">SB210</strain>
    </source>
</reference>
<gene>
    <name evidence="1" type="ORF">TTHERM_00532210</name>
</gene>